<dbReference type="PRINTS" id="PR01415">
    <property type="entry name" value="ANKYRIN"/>
</dbReference>
<dbReference type="PANTHER" id="PTHR45743:SF11">
    <property type="entry name" value="POTASSIUM CHANNEL"/>
    <property type="match status" value="1"/>
</dbReference>
<evidence type="ECO:0000256" key="4">
    <source>
        <dbReference type="ARBA" id="ARBA00022958"/>
    </source>
</evidence>
<dbReference type="SUPFAM" id="SSF51206">
    <property type="entry name" value="cAMP-binding domain-like"/>
    <property type="match status" value="1"/>
</dbReference>
<reference evidence="8 9" key="1">
    <citation type="submission" date="2019-07" db="EMBL/GenBank/DDBJ databases">
        <title>De Novo Assembly of kiwifruit Actinidia rufa.</title>
        <authorList>
            <person name="Sugita-Konishi S."/>
            <person name="Sato K."/>
            <person name="Mori E."/>
            <person name="Abe Y."/>
            <person name="Kisaki G."/>
            <person name="Hamano K."/>
            <person name="Suezawa K."/>
            <person name="Otani M."/>
            <person name="Fukuda T."/>
            <person name="Manabe T."/>
            <person name="Gomi K."/>
            <person name="Tabuchi M."/>
            <person name="Akimitsu K."/>
            <person name="Kataoka I."/>
        </authorList>
    </citation>
    <scope>NUCLEOTIDE SEQUENCE [LARGE SCALE GENOMIC DNA]</scope>
    <source>
        <strain evidence="9">cv. Fuchu</strain>
    </source>
</reference>
<comment type="caution">
    <text evidence="8">The sequence shown here is derived from an EMBL/GenBank/DDBJ whole genome shotgun (WGS) entry which is preliminary data.</text>
</comment>
<dbReference type="InterPro" id="IPR014710">
    <property type="entry name" value="RmlC-like_jellyroll"/>
</dbReference>
<keyword evidence="2" id="KW-0631">Potassium channel</keyword>
<evidence type="ECO:0000256" key="5">
    <source>
        <dbReference type="ARBA" id="ARBA00023303"/>
    </source>
</evidence>
<keyword evidence="3" id="KW-0406">Ion transport</keyword>
<dbReference type="InterPro" id="IPR002110">
    <property type="entry name" value="Ankyrin_rpt"/>
</dbReference>
<name>A0A7J0FZ90_9ERIC</name>
<dbReference type="InterPro" id="IPR000595">
    <property type="entry name" value="cNMP-bd_dom"/>
</dbReference>
<dbReference type="AlphaFoldDB" id="A0A7J0FZ90"/>
<dbReference type="Gene3D" id="2.60.120.10">
    <property type="entry name" value="Jelly Rolls"/>
    <property type="match status" value="1"/>
</dbReference>
<feature type="repeat" description="ANK" evidence="6">
    <location>
        <begin position="236"/>
        <end position="268"/>
    </location>
</feature>
<dbReference type="PANTHER" id="PTHR45743">
    <property type="entry name" value="POTASSIUM CHANNEL AKT1"/>
    <property type="match status" value="1"/>
</dbReference>
<keyword evidence="1" id="KW-0633">Potassium transport</keyword>
<sequence>MTDEGEGRGGRAWLPDNMVAMGRDPWDGEWGTRGWGWWGGRRRNCVAWEDEEDIAGGEERGGRWVGRGGAVAIMRESEPMELDLERHNFMSHSFVLVHHRCDKEEIGRSEDDETEEPLPYLQMYSSFGEISILCNIPAPCTVRVCELSRLLRLDKQSFTDILEIYFSDGRTIVNNVLEGKESNLRNKLLESDMTLLIGNHECELATKLNFAAYDGDLYRLKRLITAGADPNWTDYDGRSPLHLAASKGYEEITEFLIQQGVEINITDNFGNTPMLETIKNGHDHIASLLVKAGASLTIDNAGSCLCMAVARSDLNFLRRVLDNGINPNSKSYDLRTPLHVAAAEGLSTIACLLLDAGASVFSKDRWGNTPLDEARIGGDKKLIKLLEDAKCAQLSEFSDCFKEIQGTAKTK</sequence>
<dbReference type="PROSITE" id="PS50042">
    <property type="entry name" value="CNMP_BINDING_3"/>
    <property type="match status" value="1"/>
</dbReference>
<dbReference type="Pfam" id="PF12796">
    <property type="entry name" value="Ank_2"/>
    <property type="match status" value="1"/>
</dbReference>
<keyword evidence="6" id="KW-0040">ANK repeat</keyword>
<keyword evidence="3" id="KW-0851">Voltage-gated channel</keyword>
<keyword evidence="5" id="KW-0407">Ion channel</keyword>
<evidence type="ECO:0000256" key="3">
    <source>
        <dbReference type="ARBA" id="ARBA00022882"/>
    </source>
</evidence>
<dbReference type="Pfam" id="PF13857">
    <property type="entry name" value="Ank_5"/>
    <property type="match status" value="1"/>
</dbReference>
<dbReference type="InterPro" id="IPR045319">
    <property type="entry name" value="KAT/AKT"/>
</dbReference>
<feature type="repeat" description="ANK" evidence="6">
    <location>
        <begin position="333"/>
        <end position="365"/>
    </location>
</feature>
<dbReference type="PROSITE" id="PS50088">
    <property type="entry name" value="ANK_REPEAT"/>
    <property type="match status" value="3"/>
</dbReference>
<dbReference type="SUPFAM" id="SSF48403">
    <property type="entry name" value="Ankyrin repeat"/>
    <property type="match status" value="1"/>
</dbReference>
<dbReference type="Gene3D" id="1.25.40.20">
    <property type="entry name" value="Ankyrin repeat-containing domain"/>
    <property type="match status" value="2"/>
</dbReference>
<dbReference type="PROSITE" id="PS50297">
    <property type="entry name" value="ANK_REP_REGION"/>
    <property type="match status" value="2"/>
</dbReference>
<dbReference type="Proteomes" id="UP000585474">
    <property type="component" value="Unassembled WGS sequence"/>
</dbReference>
<accession>A0A7J0FZ90</accession>
<dbReference type="InterPro" id="IPR018490">
    <property type="entry name" value="cNMP-bd_dom_sf"/>
</dbReference>
<keyword evidence="9" id="KW-1185">Reference proteome</keyword>
<evidence type="ECO:0000313" key="9">
    <source>
        <dbReference type="Proteomes" id="UP000585474"/>
    </source>
</evidence>
<evidence type="ECO:0000259" key="7">
    <source>
        <dbReference type="PROSITE" id="PS50042"/>
    </source>
</evidence>
<dbReference type="GO" id="GO:0034702">
    <property type="term" value="C:monoatomic ion channel complex"/>
    <property type="evidence" value="ECO:0007669"/>
    <property type="project" value="UniProtKB-KW"/>
</dbReference>
<dbReference type="CDD" id="cd00038">
    <property type="entry name" value="CAP_ED"/>
    <property type="match status" value="1"/>
</dbReference>
<dbReference type="EMBL" id="BJWL01000016">
    <property type="protein sequence ID" value="GFZ03470.1"/>
    <property type="molecule type" value="Genomic_DNA"/>
</dbReference>
<dbReference type="InterPro" id="IPR036770">
    <property type="entry name" value="Ankyrin_rpt-contain_sf"/>
</dbReference>
<dbReference type="SMART" id="SM00248">
    <property type="entry name" value="ANK"/>
    <property type="match status" value="6"/>
</dbReference>
<feature type="domain" description="Cyclic nucleotide-binding" evidence="7">
    <location>
        <begin position="105"/>
        <end position="162"/>
    </location>
</feature>
<dbReference type="OrthoDB" id="426293at2759"/>
<feature type="repeat" description="ANK" evidence="6">
    <location>
        <begin position="269"/>
        <end position="301"/>
    </location>
</feature>
<evidence type="ECO:0000313" key="8">
    <source>
        <dbReference type="EMBL" id="GFZ03470.1"/>
    </source>
</evidence>
<proteinExistence type="predicted"/>
<evidence type="ECO:0000256" key="6">
    <source>
        <dbReference type="PROSITE-ProRule" id="PRU00023"/>
    </source>
</evidence>
<keyword evidence="4" id="KW-0630">Potassium</keyword>
<protein>
    <submittedName>
        <fullName evidence="8">STELAR K+ outward rectifier</fullName>
    </submittedName>
</protein>
<evidence type="ECO:0000256" key="2">
    <source>
        <dbReference type="ARBA" id="ARBA00022826"/>
    </source>
</evidence>
<dbReference type="GO" id="GO:0005249">
    <property type="term" value="F:voltage-gated potassium channel activity"/>
    <property type="evidence" value="ECO:0007669"/>
    <property type="project" value="InterPro"/>
</dbReference>
<keyword evidence="3" id="KW-0813">Transport</keyword>
<organism evidence="8 9">
    <name type="scientific">Actinidia rufa</name>
    <dbReference type="NCBI Taxonomy" id="165716"/>
    <lineage>
        <taxon>Eukaryota</taxon>
        <taxon>Viridiplantae</taxon>
        <taxon>Streptophyta</taxon>
        <taxon>Embryophyta</taxon>
        <taxon>Tracheophyta</taxon>
        <taxon>Spermatophyta</taxon>
        <taxon>Magnoliopsida</taxon>
        <taxon>eudicotyledons</taxon>
        <taxon>Gunneridae</taxon>
        <taxon>Pentapetalae</taxon>
        <taxon>asterids</taxon>
        <taxon>Ericales</taxon>
        <taxon>Actinidiaceae</taxon>
        <taxon>Actinidia</taxon>
    </lineage>
</organism>
<gene>
    <name evidence="8" type="ORF">Acr_16g0000940</name>
</gene>
<evidence type="ECO:0000256" key="1">
    <source>
        <dbReference type="ARBA" id="ARBA00022538"/>
    </source>
</evidence>